<accession>A0A498HXC5</accession>
<name>A0A498HXC5_MALDO</name>
<dbReference type="InterPro" id="IPR006357">
    <property type="entry name" value="HAD-SF_hydro_IIA"/>
</dbReference>
<dbReference type="Proteomes" id="UP000290289">
    <property type="component" value="Chromosome 15"/>
</dbReference>
<dbReference type="Gene3D" id="3.40.50.1000">
    <property type="entry name" value="HAD superfamily/HAD-like"/>
    <property type="match status" value="2"/>
</dbReference>
<sequence>MMPRCSVQSTDAQLFQSLKGLQQLAETHRFKAWFLDQFGVLHDGKQPYPGAISTLKKLASSGAKMVIISNSSRRSSTTMDKLKSLGRDDAWFAALGKSCIHMTWSARGTISLEGLGLQVVENVQDAEFILAHGSEALGSPSGDAIPMKLEELESILEQCAAKHIPMVVANPDFVTVEARALRVMPGTLASKYEKLGGEVKWMGKPDKIIYKSAMDLAGVDPAESIAVGDSLHHDIKGANAAAIQSVFVTCGIHGNELGLNSFADVADLSSVQALASKYDAYPSYVLPSFTW</sequence>
<reference evidence="1 2" key="1">
    <citation type="submission" date="2018-10" db="EMBL/GenBank/DDBJ databases">
        <title>A high-quality apple genome assembly.</title>
        <authorList>
            <person name="Hu J."/>
        </authorList>
    </citation>
    <scope>NUCLEOTIDE SEQUENCE [LARGE SCALE GENOMIC DNA]</scope>
    <source>
        <strain evidence="2">cv. HFTH1</strain>
        <tissue evidence="1">Young leaf</tissue>
    </source>
</reference>
<dbReference type="EMBL" id="RDQH01000341">
    <property type="protein sequence ID" value="RXH74225.1"/>
    <property type="molecule type" value="Genomic_DNA"/>
</dbReference>
<dbReference type="InterPro" id="IPR023214">
    <property type="entry name" value="HAD_sf"/>
</dbReference>
<gene>
    <name evidence="1" type="ORF">DVH24_028946</name>
</gene>
<comment type="caution">
    <text evidence="1">The sequence shown here is derived from an EMBL/GenBank/DDBJ whole genome shotgun (WGS) entry which is preliminary data.</text>
</comment>
<dbReference type="Pfam" id="PF13344">
    <property type="entry name" value="Hydrolase_6"/>
    <property type="match status" value="1"/>
</dbReference>
<organism evidence="1 2">
    <name type="scientific">Malus domestica</name>
    <name type="common">Apple</name>
    <name type="synonym">Pyrus malus</name>
    <dbReference type="NCBI Taxonomy" id="3750"/>
    <lineage>
        <taxon>Eukaryota</taxon>
        <taxon>Viridiplantae</taxon>
        <taxon>Streptophyta</taxon>
        <taxon>Embryophyta</taxon>
        <taxon>Tracheophyta</taxon>
        <taxon>Spermatophyta</taxon>
        <taxon>Magnoliopsida</taxon>
        <taxon>eudicotyledons</taxon>
        <taxon>Gunneridae</taxon>
        <taxon>Pentapetalae</taxon>
        <taxon>rosids</taxon>
        <taxon>fabids</taxon>
        <taxon>Rosales</taxon>
        <taxon>Rosaceae</taxon>
        <taxon>Amygdaloideae</taxon>
        <taxon>Maleae</taxon>
        <taxon>Malus</taxon>
    </lineage>
</organism>
<evidence type="ECO:0000313" key="2">
    <source>
        <dbReference type="Proteomes" id="UP000290289"/>
    </source>
</evidence>
<protein>
    <submittedName>
        <fullName evidence="1">Uncharacterized protein</fullName>
    </submittedName>
</protein>
<dbReference type="Pfam" id="PF13242">
    <property type="entry name" value="Hydrolase_like"/>
    <property type="match status" value="1"/>
</dbReference>
<dbReference type="SUPFAM" id="SSF56784">
    <property type="entry name" value="HAD-like"/>
    <property type="match status" value="1"/>
</dbReference>
<dbReference type="GO" id="GO:0016791">
    <property type="term" value="F:phosphatase activity"/>
    <property type="evidence" value="ECO:0007669"/>
    <property type="project" value="TreeGrafter"/>
</dbReference>
<dbReference type="PANTHER" id="PTHR19288:SF90">
    <property type="entry name" value="OS08G0542600 PROTEIN"/>
    <property type="match status" value="1"/>
</dbReference>
<dbReference type="InterPro" id="IPR036412">
    <property type="entry name" value="HAD-like_sf"/>
</dbReference>
<dbReference type="PANTHER" id="PTHR19288">
    <property type="entry name" value="4-NITROPHENYLPHOSPHATASE-RELATED"/>
    <property type="match status" value="1"/>
</dbReference>
<dbReference type="AlphaFoldDB" id="A0A498HXC5"/>
<dbReference type="FunFam" id="3.40.50.1000:FF:000124">
    <property type="entry name" value="HAD-family hydrolase IIA"/>
    <property type="match status" value="1"/>
</dbReference>
<keyword evidence="2" id="KW-1185">Reference proteome</keyword>
<dbReference type="STRING" id="3750.A0A498HXC5"/>
<dbReference type="GO" id="GO:0009507">
    <property type="term" value="C:chloroplast"/>
    <property type="evidence" value="ECO:0007669"/>
    <property type="project" value="TreeGrafter"/>
</dbReference>
<evidence type="ECO:0000313" key="1">
    <source>
        <dbReference type="EMBL" id="RXH74225.1"/>
    </source>
</evidence>
<proteinExistence type="predicted"/>